<evidence type="ECO:0000256" key="1">
    <source>
        <dbReference type="ARBA" id="ARBA00001933"/>
    </source>
</evidence>
<sequence length="404" mass="42782">MTTSHPDRAFYDTVMVPNYNPAGVIPVRGEGSRVWDQQGREYLDLAGGIAVTALGHAHPRLVAALTGQAGRLWHVANVFATEPAMTLAGRLTELTFADRVFFANSGAEANEAALKLARRYAYDRGETARTEIIAFEQGFHGRTLFTVTAGGQPKYTEGFGPLPGDIRHVPYNDIAALEAAVSSRTCAVLVEPVQGEGGVTPADAEFLAAARRVCDEHGALLIFDEVQTGVGRTGDLYAYMGYGVEPDILTTAKALGNGIPISAMLTREAVAQVFQPGTHGSTYGGNPLACAVAAEVIDIVSQPDVLAGVRERGERLRAGLERINAAHGCFAEIRGRGLLVGAQLVPEWAGRARDILRAALDEGVLTLIAGPDVVRLAPSLIIPEAEVDEALVRLERAVARVAGA</sequence>
<gene>
    <name evidence="5" type="primary">aruC</name>
    <name evidence="5" type="ORF">KBTEX_03653</name>
</gene>
<dbReference type="InterPro" id="IPR015421">
    <property type="entry name" value="PyrdxlP-dep_Trfase_major"/>
</dbReference>
<organism evidence="5">
    <name type="scientific">uncultured organism</name>
    <dbReference type="NCBI Taxonomy" id="155900"/>
    <lineage>
        <taxon>unclassified sequences</taxon>
        <taxon>environmental samples</taxon>
    </lineage>
</organism>
<dbReference type="NCBIfam" id="NF002325">
    <property type="entry name" value="PRK01278.1"/>
    <property type="match status" value="1"/>
</dbReference>
<dbReference type="InterPro" id="IPR049704">
    <property type="entry name" value="Aminotrans_3_PPA_site"/>
</dbReference>
<dbReference type="GO" id="GO:0003992">
    <property type="term" value="F:N2-acetyl-L-ornithine:2-oxoglutarate 5-aminotransferase activity"/>
    <property type="evidence" value="ECO:0007669"/>
    <property type="project" value="UniProtKB-EC"/>
</dbReference>
<evidence type="ECO:0000256" key="2">
    <source>
        <dbReference type="ARBA" id="ARBA00022576"/>
    </source>
</evidence>
<dbReference type="AlphaFoldDB" id="A0A5B8RID2"/>
<accession>A0A5B8RID2</accession>
<reference evidence="5" key="1">
    <citation type="submission" date="2019-06" db="EMBL/GenBank/DDBJ databases">
        <authorList>
            <person name="Murdoch R.W."/>
            <person name="Fathepure B."/>
        </authorList>
    </citation>
    <scope>NUCLEOTIDE SEQUENCE</scope>
</reference>
<dbReference type="PROSITE" id="PS00600">
    <property type="entry name" value="AA_TRANSFER_CLASS_3"/>
    <property type="match status" value="1"/>
</dbReference>
<dbReference type="PANTHER" id="PTHR11986">
    <property type="entry name" value="AMINOTRANSFERASE CLASS III"/>
    <property type="match status" value="1"/>
</dbReference>
<proteinExistence type="inferred from homology"/>
<dbReference type="InterPro" id="IPR015422">
    <property type="entry name" value="PyrdxlP-dep_Trfase_small"/>
</dbReference>
<keyword evidence="3 5" id="KW-0808">Transferase</keyword>
<keyword evidence="2 5" id="KW-0032">Aminotransferase</keyword>
<dbReference type="HAMAP" id="MF_01107">
    <property type="entry name" value="ArgD_aminotrans_3"/>
    <property type="match status" value="1"/>
</dbReference>
<dbReference type="SUPFAM" id="SSF53383">
    <property type="entry name" value="PLP-dependent transferases"/>
    <property type="match status" value="1"/>
</dbReference>
<dbReference type="Gene3D" id="3.40.640.10">
    <property type="entry name" value="Type I PLP-dependent aspartate aminotransferase-like (Major domain)"/>
    <property type="match status" value="1"/>
</dbReference>
<dbReference type="FunFam" id="3.40.640.10:FF:000004">
    <property type="entry name" value="Acetylornithine aminotransferase"/>
    <property type="match status" value="1"/>
</dbReference>
<dbReference type="InterPro" id="IPR015424">
    <property type="entry name" value="PyrdxlP-dep_Trfase"/>
</dbReference>
<dbReference type="EC" id="2.6.1.11" evidence="5"/>
<dbReference type="GO" id="GO:0030170">
    <property type="term" value="F:pyridoxal phosphate binding"/>
    <property type="evidence" value="ECO:0007669"/>
    <property type="project" value="InterPro"/>
</dbReference>
<dbReference type="PANTHER" id="PTHR11986:SF113">
    <property type="entry name" value="SUCCINYLORNITHINE TRANSAMINASE"/>
    <property type="match status" value="1"/>
</dbReference>
<protein>
    <submittedName>
        <fullName evidence="5">Succinylornithine transaminase/acetylornithine aminotransferase</fullName>
        <ecNumber evidence="5">2.6.1.11</ecNumber>
    </submittedName>
</protein>
<keyword evidence="4" id="KW-0663">Pyridoxal phosphate</keyword>
<dbReference type="GO" id="GO:0042802">
    <property type="term" value="F:identical protein binding"/>
    <property type="evidence" value="ECO:0007669"/>
    <property type="project" value="TreeGrafter"/>
</dbReference>
<dbReference type="NCBIfam" id="TIGR00707">
    <property type="entry name" value="argD"/>
    <property type="match status" value="1"/>
</dbReference>
<comment type="cofactor">
    <cofactor evidence="1">
        <name>pyridoxal 5'-phosphate</name>
        <dbReference type="ChEBI" id="CHEBI:597326"/>
    </cofactor>
</comment>
<dbReference type="GO" id="GO:0006526">
    <property type="term" value="P:L-arginine biosynthetic process"/>
    <property type="evidence" value="ECO:0007669"/>
    <property type="project" value="UniProtKB-ARBA"/>
</dbReference>
<dbReference type="CDD" id="cd00610">
    <property type="entry name" value="OAT_like"/>
    <property type="match status" value="1"/>
</dbReference>
<dbReference type="InterPro" id="IPR005814">
    <property type="entry name" value="Aminotrans_3"/>
</dbReference>
<dbReference type="InterPro" id="IPR050103">
    <property type="entry name" value="Class-III_PLP-dep_AT"/>
</dbReference>
<dbReference type="NCBIfam" id="NF003468">
    <property type="entry name" value="PRK05093.1"/>
    <property type="match status" value="1"/>
</dbReference>
<evidence type="ECO:0000256" key="4">
    <source>
        <dbReference type="ARBA" id="ARBA00022898"/>
    </source>
</evidence>
<evidence type="ECO:0000313" key="5">
    <source>
        <dbReference type="EMBL" id="QEA07304.1"/>
    </source>
</evidence>
<dbReference type="InterPro" id="IPR004636">
    <property type="entry name" value="AcOrn/SuccOrn_fam"/>
</dbReference>
<dbReference type="Pfam" id="PF00202">
    <property type="entry name" value="Aminotran_3"/>
    <property type="match status" value="1"/>
</dbReference>
<dbReference type="NCBIfam" id="TIGR03246">
    <property type="entry name" value="arg_catab_astC"/>
    <property type="match status" value="1"/>
</dbReference>
<dbReference type="EMBL" id="MN079227">
    <property type="protein sequence ID" value="QEA07304.1"/>
    <property type="molecule type" value="Genomic_DNA"/>
</dbReference>
<dbReference type="Gene3D" id="3.90.1150.10">
    <property type="entry name" value="Aspartate Aminotransferase, domain 1"/>
    <property type="match status" value="1"/>
</dbReference>
<evidence type="ECO:0000256" key="3">
    <source>
        <dbReference type="ARBA" id="ARBA00022679"/>
    </source>
</evidence>
<dbReference type="InterPro" id="IPR017652">
    <property type="entry name" value="Ac/SucOrn_transaminase_bac"/>
</dbReference>
<name>A0A5B8RID2_9ZZZZ</name>
<dbReference type="PIRSF" id="PIRSF000521">
    <property type="entry name" value="Transaminase_4ab_Lys_Orn"/>
    <property type="match status" value="1"/>
</dbReference>